<evidence type="ECO:0000259" key="3">
    <source>
        <dbReference type="Pfam" id="PF02230"/>
    </source>
</evidence>
<dbReference type="InterPro" id="IPR029058">
    <property type="entry name" value="AB_hydrolase_fold"/>
</dbReference>
<protein>
    <submittedName>
        <fullName evidence="4">Esterase</fullName>
    </submittedName>
</protein>
<name>A0A2L1VGH5_ACINO</name>
<evidence type="ECO:0000313" key="4">
    <source>
        <dbReference type="EMBL" id="AVF44228.1"/>
    </source>
</evidence>
<dbReference type="RefSeq" id="WP_104918850.1">
    <property type="nucleotide sequence ID" value="NZ_CP014019.1"/>
</dbReference>
<comment type="similarity">
    <text evidence="1">Belongs to the AB hydrolase superfamily. AB hydrolase 2 family.</text>
</comment>
<gene>
    <name evidence="4" type="ORF">AL533_07455</name>
</gene>
<sequence>MKDLFIILLHGVGSNGEDLEAVGEFFKANHSNVNFVAPNAPFSFMNSKEAYQWFSIAGVNDENRFSRIKEARAHFDQKIQEIITKNQLENHLDKVVFLGFSQGSIMALDAVVSGRWPIAGLISIAGRLASPINNEINKNTKILLIHGESDAVISPTESQSTYQQMRAANLNVELNILPATGHTISHSALQLSLDFLNTI</sequence>
<evidence type="ECO:0000313" key="5">
    <source>
        <dbReference type="Proteomes" id="UP000237921"/>
    </source>
</evidence>
<dbReference type="PANTHER" id="PTHR10655">
    <property type="entry name" value="LYSOPHOSPHOLIPASE-RELATED"/>
    <property type="match status" value="1"/>
</dbReference>
<dbReference type="PANTHER" id="PTHR10655:SF17">
    <property type="entry name" value="LYSOPHOSPHOLIPASE-LIKE PROTEIN 1"/>
    <property type="match status" value="1"/>
</dbReference>
<dbReference type="Proteomes" id="UP000237921">
    <property type="component" value="Chromosome"/>
</dbReference>
<dbReference type="InterPro" id="IPR003140">
    <property type="entry name" value="PLipase/COase/thioEstase"/>
</dbReference>
<dbReference type="Pfam" id="PF02230">
    <property type="entry name" value="Abhydrolase_2"/>
    <property type="match status" value="1"/>
</dbReference>
<dbReference type="AlphaFoldDB" id="A0A2L1VGH5"/>
<dbReference type="GO" id="GO:0016787">
    <property type="term" value="F:hydrolase activity"/>
    <property type="evidence" value="ECO:0007669"/>
    <property type="project" value="UniProtKB-KW"/>
</dbReference>
<dbReference type="Gene3D" id="3.40.50.1820">
    <property type="entry name" value="alpha/beta hydrolase"/>
    <property type="match status" value="1"/>
</dbReference>
<proteinExistence type="inferred from homology"/>
<feature type="domain" description="Phospholipase/carboxylesterase/thioesterase" evidence="3">
    <location>
        <begin position="5"/>
        <end position="198"/>
    </location>
</feature>
<dbReference type="EMBL" id="CP014019">
    <property type="protein sequence ID" value="AVF44228.1"/>
    <property type="molecule type" value="Genomic_DNA"/>
</dbReference>
<dbReference type="InterPro" id="IPR050565">
    <property type="entry name" value="LYPA1-2/EST-like"/>
</dbReference>
<organism evidence="4 5">
    <name type="scientific">Acinetobacter nosocomialis</name>
    <dbReference type="NCBI Taxonomy" id="106654"/>
    <lineage>
        <taxon>Bacteria</taxon>
        <taxon>Pseudomonadati</taxon>
        <taxon>Pseudomonadota</taxon>
        <taxon>Gammaproteobacteria</taxon>
        <taxon>Moraxellales</taxon>
        <taxon>Moraxellaceae</taxon>
        <taxon>Acinetobacter</taxon>
        <taxon>Acinetobacter calcoaceticus/baumannii complex</taxon>
    </lineage>
</organism>
<keyword evidence="2" id="KW-0378">Hydrolase</keyword>
<dbReference type="SUPFAM" id="SSF53474">
    <property type="entry name" value="alpha/beta-Hydrolases"/>
    <property type="match status" value="1"/>
</dbReference>
<accession>A0A2L1VGH5</accession>
<evidence type="ECO:0000256" key="1">
    <source>
        <dbReference type="ARBA" id="ARBA00006499"/>
    </source>
</evidence>
<reference evidence="5" key="1">
    <citation type="submission" date="2017-12" db="EMBL/GenBank/DDBJ databases">
        <title>FDA dAtabase for Regulatory Grade micrObial Sequences (FDA-ARGOS): Supporting development and validation of Infectious Disease Dx tests.</title>
        <authorList>
            <person name="Hoffmann M."/>
            <person name="Allard M."/>
            <person name="Evans P."/>
            <person name="Brown E."/>
            <person name="Tallon L."/>
            <person name="Sadzewicz L."/>
            <person name="Sengamalay N."/>
            <person name="Ott S."/>
            <person name="Godinez A."/>
            <person name="Nagaraj S."/>
            <person name="Vavikolanu K."/>
            <person name="Aluvathingal J."/>
            <person name="Nadendla S."/>
            <person name="Sichtig H."/>
        </authorList>
    </citation>
    <scope>NUCLEOTIDE SEQUENCE [LARGE SCALE GENOMIC DNA]</scope>
    <source>
        <strain evidence="5">FDAARGOS_129</strain>
    </source>
</reference>
<evidence type="ECO:0000256" key="2">
    <source>
        <dbReference type="ARBA" id="ARBA00022801"/>
    </source>
</evidence>